<accession>A0AAT9FNK1</accession>
<proteinExistence type="predicted"/>
<organism evidence="1">
    <name type="scientific">Oceaniferula spumae</name>
    <dbReference type="NCBI Taxonomy" id="2979115"/>
    <lineage>
        <taxon>Bacteria</taxon>
        <taxon>Pseudomonadati</taxon>
        <taxon>Verrucomicrobiota</taxon>
        <taxon>Verrucomicrobiia</taxon>
        <taxon>Verrucomicrobiales</taxon>
        <taxon>Verrucomicrobiaceae</taxon>
        <taxon>Oceaniferula</taxon>
    </lineage>
</organism>
<dbReference type="KEGG" id="osu:NT6N_25680"/>
<evidence type="ECO:0000313" key="1">
    <source>
        <dbReference type="EMBL" id="BDS07528.1"/>
    </source>
</evidence>
<dbReference type="EMBL" id="AP026866">
    <property type="protein sequence ID" value="BDS07528.1"/>
    <property type="molecule type" value="Genomic_DNA"/>
</dbReference>
<reference evidence="1" key="1">
    <citation type="submission" date="2024-07" db="EMBL/GenBank/DDBJ databases">
        <title>Complete genome sequence of Verrucomicrobiaceae bacterium NT6N.</title>
        <authorList>
            <person name="Huang C."/>
            <person name="Takami H."/>
            <person name="Hamasaki K."/>
        </authorList>
    </citation>
    <scope>NUCLEOTIDE SEQUENCE</scope>
    <source>
        <strain evidence="1">NT6N</strain>
    </source>
</reference>
<protein>
    <submittedName>
        <fullName evidence="1">Uncharacterized protein</fullName>
    </submittedName>
</protein>
<name>A0AAT9FNK1_9BACT</name>
<sequence length="37" mass="4293">MGDKKFTPESSEVDPRVDGGMYLRRLFCTGWDLADWL</sequence>
<gene>
    <name evidence="1" type="ORF">NT6N_25680</name>
</gene>
<dbReference type="AlphaFoldDB" id="A0AAT9FNK1"/>